<protein>
    <submittedName>
        <fullName evidence="3">Uncharacterized protein</fullName>
    </submittedName>
</protein>
<keyword evidence="2" id="KW-0732">Signal</keyword>
<feature type="region of interest" description="Disordered" evidence="1">
    <location>
        <begin position="871"/>
        <end position="892"/>
    </location>
</feature>
<feature type="compositionally biased region" description="Polar residues" evidence="1">
    <location>
        <begin position="1161"/>
        <end position="1180"/>
    </location>
</feature>
<accession>A0A7R9GEJ9</accession>
<feature type="chain" id="PRO_5036210709" evidence="2">
    <location>
        <begin position="26"/>
        <end position="1199"/>
    </location>
</feature>
<dbReference type="AlphaFoldDB" id="A0A7R9GEJ9"/>
<feature type="region of interest" description="Disordered" evidence="1">
    <location>
        <begin position="1031"/>
        <end position="1068"/>
    </location>
</feature>
<feature type="compositionally biased region" description="Basic and acidic residues" evidence="1">
    <location>
        <begin position="343"/>
        <end position="357"/>
    </location>
</feature>
<feature type="region of interest" description="Disordered" evidence="1">
    <location>
        <begin position="227"/>
        <end position="248"/>
    </location>
</feature>
<feature type="signal peptide" evidence="2">
    <location>
        <begin position="1"/>
        <end position="25"/>
    </location>
</feature>
<name>A0A7R9GEJ9_9CRUS</name>
<sequence>MEMAGQKIFLAAFSFAVGFLTQTFAVSPPPPASMIILDDVVCELNTTALFVYPSTKKIQDYCMNRTFSVVLRGTPFAPEAIDSMYKLKVIVEDFTVKPAVRRAVVEANSLSGNNIVSRNDSGTRTWIYTVPEATLPTELNCTMALIHVVLEYGTTTSSLDSLTSDQLLHPHVALVSRMNQTSGKSLSWWMENIASQSAAYMSNMTDDNSSEEDNDDDDDEFQRVKREAMPDFPSPPTPGSNDTFNRNSELGELTFNHTRGFENGTLRHSRENFSQNDTSSIRNLLPGGNMSNNGTGGQGHEQRPPGRGDKRPPPGSEKGNESRHFNSSRLERLGNESTSLNNDTERRMNQLRFDKNNNDTFLNSSRANKHWNETWLNNSSSPQHRSSERNESSMMMGNGGKKSGGNSSRMGNESFSQQSGGNKTGKPEQRKPQQKGSQNPVQAGSGAGGRGSQGKRRPLRAVGGGGPPLSLVPAVEGSGGVFPCNETNRNHSHNHTREGLGYFCNSTVENCTLRHHQWCNETSGNCTFKPHHNETRGCDSSTNGNCTKGQGGPSGKPGGGGGVNITNFGPSPVDLRNLHAPKVRVFLRRLMNEMGNTSGSLPGLNVKDGDILIDANTTRLLNGVSTNLRVNESRILNLTGIILPKFACGPLLLVVEIQLLVDGDFTNNVVKYPFFVDCSTFSPGNESNINGMYGNGSRQGIMQEPMMRPGTRCLPIQGEIDQMTSKPAPLYVKSGDGPRGKTTAISFEPEIGSTGFRVLDPNDWENQKLIQHHAAVQSFASVLSNAGIVASFSMQTSRFSEFGIYKNLLSLFCPPSQMKFSQEIRTILDSESNYTSGFAKFFTLSQDRVCPGRLPALDTFMRSVVLGAIQSDGKDEPNPTGSSSSSPSTSPGLRNALQDVAQAFEQIAFGGSNATNCVVASKDLDQLRSIAIRARNGNAPMILSAYFTFITGLTSYVEGGRAKAMTNEDFEALVFLSFGIELGIGGTNDTNTEILSRIASDTKVITAAKNIMHLLWWMRHDWQFIAHGERDGNTTSSRMTKDGNNPFESFGNDTTQNGTSKQNREQQWASDRASEVCYQKAQLLHQLLRSGRTRNFRSKLQWKSDKGNIFGGSYSTLMSDVFWVPLLTCDCSSSRHACAGQGTGCKNGQPGSRTGEDSWKRNQSNGEQPGSGDNQSNSTGVPGVDFQPGSNYPGMDFTF</sequence>
<dbReference type="EMBL" id="CAJPEX010001013">
    <property type="protein sequence ID" value="CAG0917948.1"/>
    <property type="molecule type" value="Genomic_DNA"/>
</dbReference>
<evidence type="ECO:0000313" key="4">
    <source>
        <dbReference type="Proteomes" id="UP000678499"/>
    </source>
</evidence>
<organism evidence="3">
    <name type="scientific">Notodromas monacha</name>
    <dbReference type="NCBI Taxonomy" id="399045"/>
    <lineage>
        <taxon>Eukaryota</taxon>
        <taxon>Metazoa</taxon>
        <taxon>Ecdysozoa</taxon>
        <taxon>Arthropoda</taxon>
        <taxon>Crustacea</taxon>
        <taxon>Oligostraca</taxon>
        <taxon>Ostracoda</taxon>
        <taxon>Podocopa</taxon>
        <taxon>Podocopida</taxon>
        <taxon>Cypridocopina</taxon>
        <taxon>Cypridoidea</taxon>
        <taxon>Cyprididae</taxon>
        <taxon>Notodromas</taxon>
    </lineage>
</organism>
<feature type="compositionally biased region" description="Polar residues" evidence="1">
    <location>
        <begin position="1033"/>
        <end position="1068"/>
    </location>
</feature>
<dbReference type="EMBL" id="OA883050">
    <property type="protein sequence ID" value="CAD7277796.1"/>
    <property type="molecule type" value="Genomic_DNA"/>
</dbReference>
<proteinExistence type="predicted"/>
<feature type="compositionally biased region" description="Low complexity" evidence="1">
    <location>
        <begin position="879"/>
        <end position="892"/>
    </location>
</feature>
<evidence type="ECO:0000313" key="3">
    <source>
        <dbReference type="EMBL" id="CAD7277796.1"/>
    </source>
</evidence>
<feature type="region of interest" description="Disordered" evidence="1">
    <location>
        <begin position="261"/>
        <end position="470"/>
    </location>
</feature>
<evidence type="ECO:0000256" key="2">
    <source>
        <dbReference type="SAM" id="SignalP"/>
    </source>
</evidence>
<gene>
    <name evidence="3" type="ORF">NMOB1V02_LOCUS5519</name>
</gene>
<reference evidence="3" key="1">
    <citation type="submission" date="2020-11" db="EMBL/GenBank/DDBJ databases">
        <authorList>
            <person name="Tran Van P."/>
        </authorList>
    </citation>
    <scope>NUCLEOTIDE SEQUENCE</scope>
</reference>
<feature type="compositionally biased region" description="Polar residues" evidence="1">
    <location>
        <begin position="374"/>
        <end position="384"/>
    </location>
</feature>
<feature type="compositionally biased region" description="Basic and acidic residues" evidence="1">
    <location>
        <begin position="300"/>
        <end position="334"/>
    </location>
</feature>
<keyword evidence="4" id="KW-1185">Reference proteome</keyword>
<evidence type="ECO:0000256" key="1">
    <source>
        <dbReference type="SAM" id="MobiDB-lite"/>
    </source>
</evidence>
<dbReference type="Proteomes" id="UP000678499">
    <property type="component" value="Unassembled WGS sequence"/>
</dbReference>
<feature type="region of interest" description="Disordered" evidence="1">
    <location>
        <begin position="1137"/>
        <end position="1199"/>
    </location>
</feature>
<feature type="compositionally biased region" description="Polar residues" evidence="1">
    <location>
        <begin position="272"/>
        <end position="282"/>
    </location>
</feature>
<feature type="compositionally biased region" description="Polar residues" evidence="1">
    <location>
        <begin position="239"/>
        <end position="248"/>
    </location>
</feature>